<dbReference type="AlphaFoldDB" id="A0A1W2F1I0"/>
<dbReference type="GO" id="GO:0016887">
    <property type="term" value="F:ATP hydrolysis activity"/>
    <property type="evidence" value="ECO:0007669"/>
    <property type="project" value="InterPro"/>
</dbReference>
<dbReference type="STRING" id="112901.SAMN04488500_13911"/>
<dbReference type="InterPro" id="IPR027417">
    <property type="entry name" value="P-loop_NTPase"/>
</dbReference>
<dbReference type="OrthoDB" id="9804819at2"/>
<evidence type="ECO:0000313" key="7">
    <source>
        <dbReference type="Proteomes" id="UP000192738"/>
    </source>
</evidence>
<sequence>MLELIDVSKRFNRTNFMLDKISVYLGKGLHVLAGPNGAGKSTLLRIIAGVQRPDSGSLSFGGQDIYIDLFRYKIRQGYLPQTISFYDNMTGKEFLCYLAGLKGVVPRAGGQRAEYVADLLGISSQCSVKITNWSTGLKQRLGLAQTLLNDPDILVLDEPFCGLDQEEQDHIAALLFRLSRDKVILLSSHIFAGLPMSKLLLLVDGKLQFAGLPTVFKDEARGQVWVFETEKREWLSLQNSYQVSAATCIGDRCQCRVICKNKPPIPGVKEVVPTMEDAYCWWMQRYRRKDEDSSPW</sequence>
<accession>A0A1W2F1I0</accession>
<proteinExistence type="inferred from homology"/>
<gene>
    <name evidence="6" type="ORF">SAMN04488500_13911</name>
</gene>
<evidence type="ECO:0000256" key="3">
    <source>
        <dbReference type="ARBA" id="ARBA00022741"/>
    </source>
</evidence>
<dbReference type="Proteomes" id="UP000192738">
    <property type="component" value="Unassembled WGS sequence"/>
</dbReference>
<dbReference type="PROSITE" id="PS50893">
    <property type="entry name" value="ABC_TRANSPORTER_2"/>
    <property type="match status" value="1"/>
</dbReference>
<comment type="similarity">
    <text evidence="1">Belongs to the ABC transporter superfamily.</text>
</comment>
<dbReference type="SUPFAM" id="SSF52540">
    <property type="entry name" value="P-loop containing nucleoside triphosphate hydrolases"/>
    <property type="match status" value="1"/>
</dbReference>
<dbReference type="RefSeq" id="WP_084578445.1">
    <property type="nucleotide sequence ID" value="NZ_CP155572.1"/>
</dbReference>
<dbReference type="PANTHER" id="PTHR43335">
    <property type="entry name" value="ABC TRANSPORTER, ATP-BINDING PROTEIN"/>
    <property type="match status" value="1"/>
</dbReference>
<dbReference type="PANTHER" id="PTHR43335:SF2">
    <property type="entry name" value="ABC TRANSPORTER, ATP-BINDING PROTEIN"/>
    <property type="match status" value="1"/>
</dbReference>
<reference evidence="6 7" key="1">
    <citation type="submission" date="2017-04" db="EMBL/GenBank/DDBJ databases">
        <authorList>
            <person name="Afonso C.L."/>
            <person name="Miller P.J."/>
            <person name="Scott M.A."/>
            <person name="Spackman E."/>
            <person name="Goraichik I."/>
            <person name="Dimitrov K.M."/>
            <person name="Suarez D.L."/>
            <person name="Swayne D.E."/>
        </authorList>
    </citation>
    <scope>NUCLEOTIDE SEQUENCE [LARGE SCALE GENOMIC DNA]</scope>
    <source>
        <strain evidence="6 7">DSM 5090</strain>
    </source>
</reference>
<evidence type="ECO:0000259" key="5">
    <source>
        <dbReference type="PROSITE" id="PS50893"/>
    </source>
</evidence>
<dbReference type="InterPro" id="IPR003593">
    <property type="entry name" value="AAA+_ATPase"/>
</dbReference>
<keyword evidence="7" id="KW-1185">Reference proteome</keyword>
<name>A0A1W2F1I0_9FIRM</name>
<keyword evidence="4" id="KW-0067">ATP-binding</keyword>
<feature type="domain" description="ABC transporter" evidence="5">
    <location>
        <begin position="2"/>
        <end position="229"/>
    </location>
</feature>
<dbReference type="InterPro" id="IPR003439">
    <property type="entry name" value="ABC_transporter-like_ATP-bd"/>
</dbReference>
<protein>
    <submittedName>
        <fullName evidence="6">ABC-type multidrug transport system, ATPase component</fullName>
    </submittedName>
</protein>
<dbReference type="GO" id="GO:0005524">
    <property type="term" value="F:ATP binding"/>
    <property type="evidence" value="ECO:0007669"/>
    <property type="project" value="UniProtKB-KW"/>
</dbReference>
<keyword evidence="3" id="KW-0547">Nucleotide-binding</keyword>
<dbReference type="EMBL" id="FWXI01000039">
    <property type="protein sequence ID" value="SMD15827.1"/>
    <property type="molecule type" value="Genomic_DNA"/>
</dbReference>
<evidence type="ECO:0000256" key="2">
    <source>
        <dbReference type="ARBA" id="ARBA00022448"/>
    </source>
</evidence>
<dbReference type="Pfam" id="PF00005">
    <property type="entry name" value="ABC_tran"/>
    <property type="match status" value="1"/>
</dbReference>
<evidence type="ECO:0000256" key="1">
    <source>
        <dbReference type="ARBA" id="ARBA00005417"/>
    </source>
</evidence>
<evidence type="ECO:0000313" key="6">
    <source>
        <dbReference type="EMBL" id="SMD15827.1"/>
    </source>
</evidence>
<keyword evidence="2" id="KW-0813">Transport</keyword>
<dbReference type="Gene3D" id="3.40.50.300">
    <property type="entry name" value="P-loop containing nucleotide triphosphate hydrolases"/>
    <property type="match status" value="1"/>
</dbReference>
<evidence type="ECO:0000256" key="4">
    <source>
        <dbReference type="ARBA" id="ARBA00022840"/>
    </source>
</evidence>
<organism evidence="6 7">
    <name type="scientific">Sporomusa malonica</name>
    <dbReference type="NCBI Taxonomy" id="112901"/>
    <lineage>
        <taxon>Bacteria</taxon>
        <taxon>Bacillati</taxon>
        <taxon>Bacillota</taxon>
        <taxon>Negativicutes</taxon>
        <taxon>Selenomonadales</taxon>
        <taxon>Sporomusaceae</taxon>
        <taxon>Sporomusa</taxon>
    </lineage>
</organism>
<dbReference type="SMART" id="SM00382">
    <property type="entry name" value="AAA"/>
    <property type="match status" value="1"/>
</dbReference>